<name>A0A1L9RHC9_ASPWE</name>
<organism evidence="2 3">
    <name type="scientific">Aspergillus wentii DTO 134E9</name>
    <dbReference type="NCBI Taxonomy" id="1073089"/>
    <lineage>
        <taxon>Eukaryota</taxon>
        <taxon>Fungi</taxon>
        <taxon>Dikarya</taxon>
        <taxon>Ascomycota</taxon>
        <taxon>Pezizomycotina</taxon>
        <taxon>Eurotiomycetes</taxon>
        <taxon>Eurotiomycetidae</taxon>
        <taxon>Eurotiales</taxon>
        <taxon>Aspergillaceae</taxon>
        <taxon>Aspergillus</taxon>
        <taxon>Aspergillus subgen. Cremei</taxon>
    </lineage>
</organism>
<accession>A0A1L9RHC9</accession>
<feature type="compositionally biased region" description="Polar residues" evidence="1">
    <location>
        <begin position="395"/>
        <end position="407"/>
    </location>
</feature>
<dbReference type="AlphaFoldDB" id="A0A1L9RHC9"/>
<dbReference type="Proteomes" id="UP000184383">
    <property type="component" value="Unassembled WGS sequence"/>
</dbReference>
<protein>
    <submittedName>
        <fullName evidence="2">Uncharacterized protein</fullName>
    </submittedName>
</protein>
<dbReference type="EMBL" id="KV878213">
    <property type="protein sequence ID" value="OJJ34341.1"/>
    <property type="molecule type" value="Genomic_DNA"/>
</dbReference>
<proteinExistence type="predicted"/>
<dbReference type="VEuPathDB" id="FungiDB:ASPWEDRAFT_42315"/>
<dbReference type="OrthoDB" id="5343576at2759"/>
<sequence length="512" mass="55728">MAPAPVIREMQQDLQLQHLTRAFEGLLLTAHQLSCREKHLQKKLSYAHDQYLKLADRLPGGLDSHTKIISEKIIGRDAEFDKPREESLKPADVVKTIAESGNVGSQVLAAITDGLECYKSIPNSQEDSLLSGLNQCSVATRAGVPSLEKDFTTKGTRGSLRCPFAKPNNKPPENGVLNGIEDPFKAQNGDSCGHDEDPIKAELNDRRSCQTPSHSARSSNTRCPIARCPIRYLDQHTPEEVADYVERHKHEIPRSHAICVNRYQRDSQSMRQLDAKYGNLINMIQGLSVKHQVFLPGRGPNGEPSSNSSADRVERWAEDVGSKSLEGGMNGAIKEEEEDGEERKGHFDRPLREVRVGESPSRPWGIPVPAAMQAPISAPHSPVAQVPVDSDKSSTKPSDNVDASSVAQLRPPSPSPHGAPAPKGRCPFGRGAPKPENLEPETATIRNQDVRQLPADTSEQNPGEMPSASAHLDNSNPAAPATIVFNGPVFFGYSPEQTASFIQQLGSLGHKA</sequence>
<keyword evidence="3" id="KW-1185">Reference proteome</keyword>
<gene>
    <name evidence="2" type="ORF">ASPWEDRAFT_42315</name>
</gene>
<feature type="compositionally biased region" description="Basic and acidic residues" evidence="1">
    <location>
        <begin position="311"/>
        <end position="321"/>
    </location>
</feature>
<evidence type="ECO:0000256" key="1">
    <source>
        <dbReference type="SAM" id="MobiDB-lite"/>
    </source>
</evidence>
<reference evidence="3" key="1">
    <citation type="journal article" date="2017" name="Genome Biol.">
        <title>Comparative genomics reveals high biological diversity and specific adaptations in the industrially and medically important fungal genus Aspergillus.</title>
        <authorList>
            <person name="de Vries R.P."/>
            <person name="Riley R."/>
            <person name="Wiebenga A."/>
            <person name="Aguilar-Osorio G."/>
            <person name="Amillis S."/>
            <person name="Uchima C.A."/>
            <person name="Anderluh G."/>
            <person name="Asadollahi M."/>
            <person name="Askin M."/>
            <person name="Barry K."/>
            <person name="Battaglia E."/>
            <person name="Bayram O."/>
            <person name="Benocci T."/>
            <person name="Braus-Stromeyer S.A."/>
            <person name="Caldana C."/>
            <person name="Canovas D."/>
            <person name="Cerqueira G.C."/>
            <person name="Chen F."/>
            <person name="Chen W."/>
            <person name="Choi C."/>
            <person name="Clum A."/>
            <person name="Dos Santos R.A."/>
            <person name="Damasio A.R."/>
            <person name="Diallinas G."/>
            <person name="Emri T."/>
            <person name="Fekete E."/>
            <person name="Flipphi M."/>
            <person name="Freyberg S."/>
            <person name="Gallo A."/>
            <person name="Gournas C."/>
            <person name="Habgood R."/>
            <person name="Hainaut M."/>
            <person name="Harispe M.L."/>
            <person name="Henrissat B."/>
            <person name="Hilden K.S."/>
            <person name="Hope R."/>
            <person name="Hossain A."/>
            <person name="Karabika E."/>
            <person name="Karaffa L."/>
            <person name="Karanyi Z."/>
            <person name="Krasevec N."/>
            <person name="Kuo A."/>
            <person name="Kusch H."/>
            <person name="LaButti K."/>
            <person name="Lagendijk E.L."/>
            <person name="Lapidus A."/>
            <person name="Levasseur A."/>
            <person name="Lindquist E."/>
            <person name="Lipzen A."/>
            <person name="Logrieco A.F."/>
            <person name="MacCabe A."/>
            <person name="Maekelae M.R."/>
            <person name="Malavazi I."/>
            <person name="Melin P."/>
            <person name="Meyer V."/>
            <person name="Mielnichuk N."/>
            <person name="Miskei M."/>
            <person name="Molnar A.P."/>
            <person name="Mule G."/>
            <person name="Ngan C.Y."/>
            <person name="Orejas M."/>
            <person name="Orosz E."/>
            <person name="Ouedraogo J.P."/>
            <person name="Overkamp K.M."/>
            <person name="Park H.-S."/>
            <person name="Perrone G."/>
            <person name="Piumi F."/>
            <person name="Punt P.J."/>
            <person name="Ram A.F."/>
            <person name="Ramon A."/>
            <person name="Rauscher S."/>
            <person name="Record E."/>
            <person name="Riano-Pachon D.M."/>
            <person name="Robert V."/>
            <person name="Roehrig J."/>
            <person name="Ruller R."/>
            <person name="Salamov A."/>
            <person name="Salih N.S."/>
            <person name="Samson R.A."/>
            <person name="Sandor E."/>
            <person name="Sanguinetti M."/>
            <person name="Schuetze T."/>
            <person name="Sepcic K."/>
            <person name="Shelest E."/>
            <person name="Sherlock G."/>
            <person name="Sophianopoulou V."/>
            <person name="Squina F.M."/>
            <person name="Sun H."/>
            <person name="Susca A."/>
            <person name="Todd R.B."/>
            <person name="Tsang A."/>
            <person name="Unkles S.E."/>
            <person name="van de Wiele N."/>
            <person name="van Rossen-Uffink D."/>
            <person name="Oliveira J.V."/>
            <person name="Vesth T.C."/>
            <person name="Visser J."/>
            <person name="Yu J.-H."/>
            <person name="Zhou M."/>
            <person name="Andersen M.R."/>
            <person name="Archer D.B."/>
            <person name="Baker S.E."/>
            <person name="Benoit I."/>
            <person name="Brakhage A.A."/>
            <person name="Braus G.H."/>
            <person name="Fischer R."/>
            <person name="Frisvad J.C."/>
            <person name="Goldman G.H."/>
            <person name="Houbraken J."/>
            <person name="Oakley B."/>
            <person name="Pocsi I."/>
            <person name="Scazzocchio C."/>
            <person name="Seiboth B."/>
            <person name="vanKuyk P.A."/>
            <person name="Wortman J."/>
            <person name="Dyer P.S."/>
            <person name="Grigoriev I.V."/>
        </authorList>
    </citation>
    <scope>NUCLEOTIDE SEQUENCE [LARGE SCALE GENOMIC DNA]</scope>
    <source>
        <strain evidence="3">DTO 134E9</strain>
    </source>
</reference>
<evidence type="ECO:0000313" key="2">
    <source>
        <dbReference type="EMBL" id="OJJ34341.1"/>
    </source>
</evidence>
<feature type="region of interest" description="Disordered" evidence="1">
    <location>
        <begin position="165"/>
        <end position="197"/>
    </location>
</feature>
<dbReference type="GeneID" id="63751596"/>
<feature type="compositionally biased region" description="Basic and acidic residues" evidence="1">
    <location>
        <begin position="341"/>
        <end position="356"/>
    </location>
</feature>
<evidence type="ECO:0000313" key="3">
    <source>
        <dbReference type="Proteomes" id="UP000184383"/>
    </source>
</evidence>
<feature type="region of interest" description="Disordered" evidence="1">
    <location>
        <begin position="297"/>
        <end position="481"/>
    </location>
</feature>
<dbReference type="STRING" id="1073089.A0A1L9RHC9"/>
<dbReference type="RefSeq" id="XP_040688017.1">
    <property type="nucleotide sequence ID" value="XM_040835748.1"/>
</dbReference>